<evidence type="ECO:0000313" key="14">
    <source>
        <dbReference type="Proteomes" id="UP001255856"/>
    </source>
</evidence>
<dbReference type="InterPro" id="IPR054585">
    <property type="entry name" value="NDH2-like_C"/>
</dbReference>
<dbReference type="PRINTS" id="PR00368">
    <property type="entry name" value="FADPNR"/>
</dbReference>
<accession>A0AAD9IIR2</accession>
<protein>
    <recommendedName>
        <fullName evidence="3">NADH:ubiquinone reductase (non-electrogenic)</fullName>
        <ecNumber evidence="3">1.6.5.9</ecNumber>
    </recommendedName>
</protein>
<evidence type="ECO:0000256" key="7">
    <source>
        <dbReference type="ARBA" id="ARBA00023002"/>
    </source>
</evidence>
<keyword evidence="5" id="KW-0999">Mitochondrion inner membrane</keyword>
<evidence type="ECO:0000313" key="13">
    <source>
        <dbReference type="EMBL" id="KAK2079058.1"/>
    </source>
</evidence>
<evidence type="ECO:0000256" key="5">
    <source>
        <dbReference type="ARBA" id="ARBA00022792"/>
    </source>
</evidence>
<keyword evidence="6" id="KW-0274">FAD</keyword>
<evidence type="ECO:0000256" key="8">
    <source>
        <dbReference type="ARBA" id="ARBA00023027"/>
    </source>
</evidence>
<comment type="similarity">
    <text evidence="2">Belongs to the NADH dehydrogenase family.</text>
</comment>
<feature type="domain" description="External alternative NADH-ubiquinone oxidoreductase-like C-terminal" evidence="12">
    <location>
        <begin position="435"/>
        <end position="501"/>
    </location>
</feature>
<evidence type="ECO:0000259" key="12">
    <source>
        <dbReference type="Pfam" id="PF22366"/>
    </source>
</evidence>
<organism evidence="13 14">
    <name type="scientific">Prototheca wickerhamii</name>
    <dbReference type="NCBI Taxonomy" id="3111"/>
    <lineage>
        <taxon>Eukaryota</taxon>
        <taxon>Viridiplantae</taxon>
        <taxon>Chlorophyta</taxon>
        <taxon>core chlorophytes</taxon>
        <taxon>Trebouxiophyceae</taxon>
        <taxon>Chlorellales</taxon>
        <taxon>Chlorellaceae</taxon>
        <taxon>Prototheca</taxon>
    </lineage>
</organism>
<name>A0AAD9IIR2_PROWI</name>
<keyword evidence="14" id="KW-1185">Reference proteome</keyword>
<keyword evidence="5" id="KW-0472">Membrane</keyword>
<dbReference type="EMBL" id="JASFZW010000003">
    <property type="protein sequence ID" value="KAK2079058.1"/>
    <property type="molecule type" value="Genomic_DNA"/>
</dbReference>
<dbReference type="Pfam" id="PF07992">
    <property type="entry name" value="Pyr_redox_2"/>
    <property type="match status" value="1"/>
</dbReference>
<comment type="subcellular location">
    <subcellularLocation>
        <location evidence="1">Mitochondrion inner membrane</location>
        <topology evidence="1">Peripheral membrane protein</topology>
    </subcellularLocation>
</comment>
<dbReference type="InterPro" id="IPR023753">
    <property type="entry name" value="FAD/NAD-binding_dom"/>
</dbReference>
<evidence type="ECO:0000256" key="10">
    <source>
        <dbReference type="ARBA" id="ARBA00049010"/>
    </source>
</evidence>
<evidence type="ECO:0000256" key="9">
    <source>
        <dbReference type="ARBA" id="ARBA00047599"/>
    </source>
</evidence>
<keyword evidence="7" id="KW-0560">Oxidoreductase</keyword>
<comment type="caution">
    <text evidence="13">The sequence shown here is derived from an EMBL/GenBank/DDBJ whole genome shotgun (WGS) entry which is preliminary data.</text>
</comment>
<evidence type="ECO:0000259" key="11">
    <source>
        <dbReference type="Pfam" id="PF07992"/>
    </source>
</evidence>
<proteinExistence type="inferred from homology"/>
<dbReference type="GO" id="GO:0005743">
    <property type="term" value="C:mitochondrial inner membrane"/>
    <property type="evidence" value="ECO:0007669"/>
    <property type="project" value="UniProtKB-SubCell"/>
</dbReference>
<evidence type="ECO:0000256" key="2">
    <source>
        <dbReference type="ARBA" id="ARBA00005272"/>
    </source>
</evidence>
<sequence>MQALRKALATGLRPSPASLALIRGSASQAGDQSVLPLKTGRPRLVILGTGWGGAALARDIDPKRFDLTIISPRNHMVFTPLIASSCVGTLEPRSVTVPITDIQPALRLPQNQFLVAECDAVHPKDRLVECRSKTDGLKFFVEYDILAIATGSQGSTFGIPGVTQFTMPLRDAANSTDIRTRLIQNWGESNLPGRDPAERARLLHVAIVGGGPTGVEFAGELADFMQRDLYKIDPNRARDMRITLIEADQLLASFDPSLREFAARKLTRAGVHLVKGIVKEVRERELELKNGTVIPYGLCVWSTGVGPTMFSLGLPFEKTMRGRLAVNDQLRALLRHAEGRGPTSLEDVSMVQEEAAAAGQPTGRPAHRVYGLGDIATTQDNPLPPLAQVAEQQGRYLARTLNEAAAKAAGKQPDEKGRHPLELALAEAQPFAYKHLGSMASVGGKDAVLELGEKGAKRHVNWAGFLSWLAWRSAYLTRLGTMKHRFYVMTDWTMSLIFGRDVSKW</sequence>
<dbReference type="InterPro" id="IPR036188">
    <property type="entry name" value="FAD/NAD-bd_sf"/>
</dbReference>
<evidence type="ECO:0000256" key="6">
    <source>
        <dbReference type="ARBA" id="ARBA00022827"/>
    </source>
</evidence>
<feature type="domain" description="FAD/NAD(P)-binding" evidence="11">
    <location>
        <begin position="43"/>
        <end position="332"/>
    </location>
</feature>
<dbReference type="SUPFAM" id="SSF51905">
    <property type="entry name" value="FAD/NAD(P)-binding domain"/>
    <property type="match status" value="2"/>
</dbReference>
<reference evidence="13" key="1">
    <citation type="submission" date="2021-01" db="EMBL/GenBank/DDBJ databases">
        <authorList>
            <person name="Eckstrom K.M.E."/>
        </authorList>
    </citation>
    <scope>NUCLEOTIDE SEQUENCE</scope>
    <source>
        <strain evidence="13">UVCC 0001</strain>
    </source>
</reference>
<dbReference type="AlphaFoldDB" id="A0AAD9IIR2"/>
<keyword evidence="8" id="KW-0520">NAD</keyword>
<dbReference type="PANTHER" id="PTHR43706:SF13">
    <property type="entry name" value="NADH DEHYDROGENASE-RELATED"/>
    <property type="match status" value="1"/>
</dbReference>
<dbReference type="Pfam" id="PF22366">
    <property type="entry name" value="NDH2_C"/>
    <property type="match status" value="1"/>
</dbReference>
<dbReference type="Proteomes" id="UP001255856">
    <property type="component" value="Unassembled WGS sequence"/>
</dbReference>
<dbReference type="GO" id="GO:0050136">
    <property type="term" value="F:NADH dehydrogenase (quinone) (non-electrogenic) activity"/>
    <property type="evidence" value="ECO:0007669"/>
    <property type="project" value="UniProtKB-EC"/>
</dbReference>
<evidence type="ECO:0000256" key="3">
    <source>
        <dbReference type="ARBA" id="ARBA00012637"/>
    </source>
</evidence>
<evidence type="ECO:0000256" key="1">
    <source>
        <dbReference type="ARBA" id="ARBA00004637"/>
    </source>
</evidence>
<comment type="catalytic activity">
    <reaction evidence="9">
        <text>a quinone + NADH + H(+) = a quinol + NAD(+)</text>
        <dbReference type="Rhea" id="RHEA:46160"/>
        <dbReference type="ChEBI" id="CHEBI:15378"/>
        <dbReference type="ChEBI" id="CHEBI:24646"/>
        <dbReference type="ChEBI" id="CHEBI:57540"/>
        <dbReference type="ChEBI" id="CHEBI:57945"/>
        <dbReference type="ChEBI" id="CHEBI:132124"/>
        <dbReference type="EC" id="1.6.5.9"/>
    </reaction>
</comment>
<gene>
    <name evidence="13" type="ORF">QBZ16_002748</name>
</gene>
<dbReference type="EC" id="1.6.5.9" evidence="3"/>
<dbReference type="InterPro" id="IPR045024">
    <property type="entry name" value="NDH-2"/>
</dbReference>
<keyword evidence="4" id="KW-0285">Flavoprotein</keyword>
<evidence type="ECO:0000256" key="4">
    <source>
        <dbReference type="ARBA" id="ARBA00022630"/>
    </source>
</evidence>
<comment type="catalytic activity">
    <reaction evidence="10">
        <text>a ubiquinone + NADH + H(+) = a ubiquinol + NAD(+)</text>
        <dbReference type="Rhea" id="RHEA:23152"/>
        <dbReference type="Rhea" id="RHEA-COMP:9565"/>
        <dbReference type="Rhea" id="RHEA-COMP:9566"/>
        <dbReference type="ChEBI" id="CHEBI:15378"/>
        <dbReference type="ChEBI" id="CHEBI:16389"/>
        <dbReference type="ChEBI" id="CHEBI:17976"/>
        <dbReference type="ChEBI" id="CHEBI:57540"/>
        <dbReference type="ChEBI" id="CHEBI:57945"/>
    </reaction>
</comment>
<dbReference type="Gene3D" id="3.50.50.100">
    <property type="match status" value="1"/>
</dbReference>
<dbReference type="PANTHER" id="PTHR43706">
    <property type="entry name" value="NADH DEHYDROGENASE"/>
    <property type="match status" value="1"/>
</dbReference>
<keyword evidence="5" id="KW-0496">Mitochondrion</keyword>